<organism evidence="3">
    <name type="scientific">uncultured bacterium</name>
    <name type="common">gcode 4</name>
    <dbReference type="NCBI Taxonomy" id="1234023"/>
    <lineage>
        <taxon>Bacteria</taxon>
        <taxon>environmental samples</taxon>
    </lineage>
</organism>
<evidence type="ECO:0000313" key="3">
    <source>
        <dbReference type="EMBL" id="EKE29698.1"/>
    </source>
</evidence>
<proteinExistence type="inferred from homology"/>
<evidence type="ECO:0000259" key="2">
    <source>
        <dbReference type="Pfam" id="PF05193"/>
    </source>
</evidence>
<dbReference type="InterPro" id="IPR011249">
    <property type="entry name" value="Metalloenz_LuxS/M16"/>
</dbReference>
<sequence>MKHSLETTNLSFWAPLTFIDTPDNDLLDFHIYLNSWYQFLPKWKLEVSHILEHCLFEKNRNFATPLDFKYALETLWAGKNGYSSYSTNHYTIQWTKDKYRELISLLLRLVNEPILEEEIFNQQKSVVRNELINASNDTKREMSTKMSCIVRDKLLTFRERVAAMEGITFQEVRSFYNSHYTWANSKFIIAWDVSGIKDGIRSAIENYYREMPIWKKFAIQESVPSDYAWKTLFLEDSNKTNYDIFLRFLVESVDMDVRNKFIFFLNLFMSWLGSRIQFKARQQWLIYSLMSESAGFKEFLQLAFSEWVSEEKIIPLLKLIIDETRDVLAGNVDEKEMERARWYMLWSYLRSFNSWEQLIQFHTDRLILDEEKMDFNEMILKIGEFTKEDLISFSKMLDMKNWMFWVCGKDAQMKSQEVGQFLKDYLKS</sequence>
<dbReference type="GO" id="GO:0046872">
    <property type="term" value="F:metal ion binding"/>
    <property type="evidence" value="ECO:0007669"/>
    <property type="project" value="InterPro"/>
</dbReference>
<dbReference type="PANTHER" id="PTHR11851">
    <property type="entry name" value="METALLOPROTEASE"/>
    <property type="match status" value="1"/>
</dbReference>
<dbReference type="InterPro" id="IPR050361">
    <property type="entry name" value="MPP/UQCRC_Complex"/>
</dbReference>
<dbReference type="Gene3D" id="3.30.830.10">
    <property type="entry name" value="Metalloenzyme, LuxS/M16 peptidase-like"/>
    <property type="match status" value="2"/>
</dbReference>
<reference evidence="3" key="1">
    <citation type="journal article" date="2012" name="Science">
        <title>Fermentation, hydrogen, and sulfur metabolism in multiple uncultivated bacterial phyla.</title>
        <authorList>
            <person name="Wrighton K.C."/>
            <person name="Thomas B.C."/>
            <person name="Sharon I."/>
            <person name="Miller C.S."/>
            <person name="Castelle C.J."/>
            <person name="VerBerkmoes N.C."/>
            <person name="Wilkins M.J."/>
            <person name="Hettich R.L."/>
            <person name="Lipton M.S."/>
            <person name="Williams K.H."/>
            <person name="Long P.E."/>
            <person name="Banfield J.F."/>
        </authorList>
    </citation>
    <scope>NUCLEOTIDE SEQUENCE [LARGE SCALE GENOMIC DNA]</scope>
</reference>
<feature type="domain" description="Peptidase M16 C-terminal" evidence="2">
    <location>
        <begin position="167"/>
        <end position="342"/>
    </location>
</feature>
<gene>
    <name evidence="3" type="ORF">ACD_2C00119G0009</name>
</gene>
<dbReference type="SUPFAM" id="SSF63411">
    <property type="entry name" value="LuxS/MPP-like metallohydrolase"/>
    <property type="match status" value="2"/>
</dbReference>
<dbReference type="EMBL" id="AMFJ01000119">
    <property type="protein sequence ID" value="EKE29698.1"/>
    <property type="molecule type" value="Genomic_DNA"/>
</dbReference>
<dbReference type="Pfam" id="PF05193">
    <property type="entry name" value="Peptidase_M16_C"/>
    <property type="match status" value="1"/>
</dbReference>
<dbReference type="AlphaFoldDB" id="K2G3C7"/>
<dbReference type="PANTHER" id="PTHR11851:SF49">
    <property type="entry name" value="MITOCHONDRIAL-PROCESSING PEPTIDASE SUBUNIT ALPHA"/>
    <property type="match status" value="1"/>
</dbReference>
<accession>K2G3C7</accession>
<evidence type="ECO:0000256" key="1">
    <source>
        <dbReference type="ARBA" id="ARBA00007261"/>
    </source>
</evidence>
<comment type="similarity">
    <text evidence="1">Belongs to the peptidase M16 family.</text>
</comment>
<dbReference type="InterPro" id="IPR007863">
    <property type="entry name" value="Peptidase_M16_C"/>
</dbReference>
<name>K2G3C7_9BACT</name>
<protein>
    <submittedName>
        <fullName evidence="3">Peptidase M16 protein</fullName>
    </submittedName>
</protein>
<comment type="caution">
    <text evidence="3">The sequence shown here is derived from an EMBL/GenBank/DDBJ whole genome shotgun (WGS) entry which is preliminary data.</text>
</comment>